<dbReference type="GO" id="GO:0006412">
    <property type="term" value="P:translation"/>
    <property type="evidence" value="ECO:0007669"/>
    <property type="project" value="UniProtKB-KW"/>
</dbReference>
<evidence type="ECO:0000256" key="4">
    <source>
        <dbReference type="ARBA" id="ARBA00022917"/>
    </source>
</evidence>
<name>F1LFF5_ASCSU</name>
<organism evidence="7">
    <name type="scientific">Ascaris suum</name>
    <name type="common">Pig roundworm</name>
    <name type="synonym">Ascaris lumbricoides</name>
    <dbReference type="NCBI Taxonomy" id="6253"/>
    <lineage>
        <taxon>Eukaryota</taxon>
        <taxon>Metazoa</taxon>
        <taxon>Ecdysozoa</taxon>
        <taxon>Nematoda</taxon>
        <taxon>Chromadorea</taxon>
        <taxon>Rhabditida</taxon>
        <taxon>Spirurina</taxon>
        <taxon>Ascaridomorpha</taxon>
        <taxon>Ascaridoidea</taxon>
        <taxon>Ascarididae</taxon>
        <taxon>Ascaris</taxon>
    </lineage>
</organism>
<reference evidence="7" key="1">
    <citation type="journal article" date="2011" name="Genome Res.">
        <title>Deep small RNA sequencing from the nematode Ascaris reveals conservation, functional diversification, and novel developmental profiles.</title>
        <authorList>
            <person name="Wang J."/>
            <person name="Czech B."/>
            <person name="Crunk A."/>
            <person name="Wallace A."/>
            <person name="Mitreva M."/>
            <person name="Hannon G.J."/>
            <person name="Davis R.E."/>
        </authorList>
    </citation>
    <scope>NUCLEOTIDE SEQUENCE</scope>
</reference>
<dbReference type="InterPro" id="IPR002319">
    <property type="entry name" value="Phenylalanyl-tRNA_Synthase"/>
</dbReference>
<evidence type="ECO:0000256" key="3">
    <source>
        <dbReference type="ARBA" id="ARBA00022840"/>
    </source>
</evidence>
<evidence type="ECO:0000313" key="7">
    <source>
        <dbReference type="EMBL" id="ADY48859.1"/>
    </source>
</evidence>
<dbReference type="GO" id="GO:0004812">
    <property type="term" value="F:aminoacyl-tRNA ligase activity"/>
    <property type="evidence" value="ECO:0007669"/>
    <property type="project" value="UniProtKB-KW"/>
</dbReference>
<feature type="domain" description="Phenylalanyl-tRNA synthetase" evidence="6">
    <location>
        <begin position="103"/>
        <end position="170"/>
    </location>
</feature>
<dbReference type="Gene3D" id="3.30.930.10">
    <property type="entry name" value="Bira Bifunctional Protein, Domain 2"/>
    <property type="match status" value="1"/>
</dbReference>
<dbReference type="GO" id="GO:0043039">
    <property type="term" value="P:tRNA aminoacylation"/>
    <property type="evidence" value="ECO:0007669"/>
    <property type="project" value="InterPro"/>
</dbReference>
<keyword evidence="1" id="KW-0436">Ligase</keyword>
<dbReference type="GO" id="GO:0005524">
    <property type="term" value="F:ATP binding"/>
    <property type="evidence" value="ECO:0007669"/>
    <property type="project" value="UniProtKB-KW"/>
</dbReference>
<keyword evidence="5 7" id="KW-0030">Aminoacyl-tRNA synthetase</keyword>
<evidence type="ECO:0000256" key="5">
    <source>
        <dbReference type="ARBA" id="ARBA00023146"/>
    </source>
</evidence>
<accession>F1LFF5</accession>
<proteinExistence type="evidence at transcript level"/>
<dbReference type="AlphaFoldDB" id="F1LFF5"/>
<evidence type="ECO:0000256" key="2">
    <source>
        <dbReference type="ARBA" id="ARBA00022741"/>
    </source>
</evidence>
<keyword evidence="2" id="KW-0547">Nucleotide-binding</keyword>
<dbReference type="EMBL" id="JI211094">
    <property type="protein sequence ID" value="ADY48859.1"/>
    <property type="molecule type" value="mRNA"/>
</dbReference>
<dbReference type="GO" id="GO:0000049">
    <property type="term" value="F:tRNA binding"/>
    <property type="evidence" value="ECO:0007669"/>
    <property type="project" value="InterPro"/>
</dbReference>
<dbReference type="Pfam" id="PF01409">
    <property type="entry name" value="tRNA-synt_2d"/>
    <property type="match status" value="1"/>
</dbReference>
<sequence>MVPRCILTTFIKSYFGRASRRNFANVAKPNALKYDARRRPEMFTLDGVALTPDETWNLSPHVLGLLERRLLDEPYNPLSLLKCRIVDYMQSQCRTSGIRAPLFAVCDREPRVVSVWDNFDSLLTPVDHVSRRPTDTYYVNKGHCLRAHTSAHQHHLIKQEFRIRYFSRDR</sequence>
<evidence type="ECO:0000259" key="6">
    <source>
        <dbReference type="Pfam" id="PF01409"/>
    </source>
</evidence>
<dbReference type="SUPFAM" id="SSF55681">
    <property type="entry name" value="Class II aaRS and biotin synthetases"/>
    <property type="match status" value="1"/>
</dbReference>
<dbReference type="InterPro" id="IPR045864">
    <property type="entry name" value="aa-tRNA-synth_II/BPL/LPL"/>
</dbReference>
<evidence type="ECO:0000256" key="1">
    <source>
        <dbReference type="ARBA" id="ARBA00022598"/>
    </source>
</evidence>
<protein>
    <submittedName>
        <fullName evidence="7">Phenylalanyl-tRNA synthetase</fullName>
    </submittedName>
</protein>
<keyword evidence="4" id="KW-0648">Protein biosynthesis</keyword>
<keyword evidence="3" id="KW-0067">ATP-binding</keyword>